<dbReference type="AlphaFoldDB" id="O68803"/>
<evidence type="ECO:0000313" key="1">
    <source>
        <dbReference type="EMBL" id="AAC15718.1"/>
    </source>
</evidence>
<name>O68803_PSEAI</name>
<reference evidence="1" key="2">
    <citation type="journal article" date="2001" name="J. Bacteriol.">
        <title>snr-1 gene is required for nitrate reduction in Pseudomonas aeruginosa PAO1.</title>
        <authorList>
            <person name="Kerschen E.J."/>
            <person name="Irani V.R."/>
            <person name="Hassett D.J."/>
            <person name="Rowe J.J."/>
        </authorList>
    </citation>
    <scope>NUCLEOTIDE SEQUENCE</scope>
    <source>
        <strain evidence="1">PAO1</strain>
    </source>
</reference>
<protein>
    <submittedName>
        <fullName evidence="1">Uncharacterized protein</fullName>
    </submittedName>
</protein>
<proteinExistence type="predicted"/>
<dbReference type="EMBL" id="AF053982">
    <property type="protein sequence ID" value="AAC15718.1"/>
    <property type="molecule type" value="Genomic_DNA"/>
</dbReference>
<organism evidence="1">
    <name type="scientific">Pseudomonas aeruginosa</name>
    <dbReference type="NCBI Taxonomy" id="287"/>
    <lineage>
        <taxon>Bacteria</taxon>
        <taxon>Pseudomonadati</taxon>
        <taxon>Pseudomonadota</taxon>
        <taxon>Gammaproteobacteria</taxon>
        <taxon>Pseudomonadales</taxon>
        <taxon>Pseudomonadaceae</taxon>
        <taxon>Pseudomonas</taxon>
    </lineage>
</organism>
<accession>O68803</accession>
<reference evidence="1" key="1">
    <citation type="submission" date="1998-03" db="EMBL/GenBank/DDBJ databases">
        <title>Identification of a cytochrome c precursor gene in Pseudomonas aeruginosa.</title>
        <authorList>
            <person name="Kerschen J."/>
            <person name="Hassett D.J."/>
            <person name="Rowe J.J."/>
        </authorList>
    </citation>
    <scope>NUCLEOTIDE SEQUENCE</scope>
    <source>
        <strain evidence="1">PAO1</strain>
    </source>
</reference>
<sequence length="50" mass="5831">MRRVYSRNMVGATGFEPADLLVPNETRYQAALRSVLLGRILQKKFWYTRG</sequence>